<keyword evidence="3" id="KW-0645">Protease</keyword>
<reference evidence="3 4" key="1">
    <citation type="submission" date="2018-06" db="EMBL/GenBank/DDBJ databases">
        <authorList>
            <consortium name="Pathogen Informatics"/>
            <person name="Doyle S."/>
        </authorList>
    </citation>
    <scope>NUCLEOTIDE SEQUENCE [LARGE SCALE GENOMIC DNA]</scope>
    <source>
        <strain evidence="3 4">NCTC12026</strain>
    </source>
</reference>
<proteinExistence type="predicted"/>
<dbReference type="InterPro" id="IPR005546">
    <property type="entry name" value="Autotransporte_beta"/>
</dbReference>
<dbReference type="NCBIfam" id="TIGR02601">
    <property type="entry name" value="autotrns_rpt"/>
    <property type="match status" value="1"/>
</dbReference>
<name>A0A379G7C7_9GAMM</name>
<dbReference type="SUPFAM" id="SSF103515">
    <property type="entry name" value="Autotransporter"/>
    <property type="match status" value="1"/>
</dbReference>
<dbReference type="EC" id="3.4.21.-" evidence="3"/>
<evidence type="ECO:0000259" key="2">
    <source>
        <dbReference type="PROSITE" id="PS51208"/>
    </source>
</evidence>
<gene>
    <name evidence="3" type="ORF">NCTC12026_03234</name>
</gene>
<dbReference type="SUPFAM" id="SSF51126">
    <property type="entry name" value="Pectin lyase-like"/>
    <property type="match status" value="1"/>
</dbReference>
<dbReference type="AlphaFoldDB" id="A0A379G7C7"/>
<dbReference type="InterPro" id="IPR013425">
    <property type="entry name" value="Autotrns_rpt"/>
</dbReference>
<sequence>MIKAFPKKIFKTEKKSLAKLIITSILFSPSYVYGISKKHNPEFYLNWGFNSISSKNAYDLGYTGENISVGLVDADFPSGISDLNNKLIYVNDKNNIYSHTDAFMINDQIPSNFHISDYAFGVKHAVIISGLQNGKGIIGIASKSIIYAQDDRDSLYGLIDNYPVRVINHNGTLEKDQDYDVSKKNIQLISINNIDNSHSSIDSLNYKEKTNKATPLLFLTSTKIAQGLTIKNFVDVENDSISLINGKTIPINMRDAQLGIMGQLHSIKSSSKKNILNVFPVGDFNHYNQPGILAGLPIVYPELIKNTLVVSNITPVRSQGLNITNPDNIFITSSGDKYQHISYLDKPYLREVDLAVGEIDYLWELKNNQLIRTNVILNDEFTKKTLHTTSSQCGYAALWCVSAPGTEIYSSTLRTSKIDDQMNLLHEDYGYSTGSSLSAAHTSGAAAVLMQRFPYMDSADISLVLKTTATDLDEHGVVANNPKIIDRYFGWGEINLANAIKGPSMFASANDVEVMLADDLKTELGDDLKLLTESFGSGMFIANIQQGAIYDKGTPRERSCNTTECLYDKWENDISGSGGLIKRGTGTLELAGKNNAYTGTTEIEAGQLIISGSTRSDINVYNTGILSGSGSASNIHIYQGGTFAPTQYGQLSTFTIDGDITFDRNSTFSAQLAPTTNQIDQLAVTGKVYIDNAAINLYSQESSQPLTASDMQTYQGKYYTFITAEQGIEGEFSNDTINVLKTDNVTPEIFKSKDTNAYHLIFDNKNKSESTLTDLDNKMTLHHTTFKPYAKAIQQKAKKASAIHSSIIAEQFNNHRRVRDQITEHLNEREPQTDGIHTWASILHNSSYAENYTHRHHGLIIGSNKTINNWSIGMIGAYIDGNLRDQNHNSAHQSSHHIGGYTEYSKDNWAFVNGATYSFDQYKTLVADTYDGQFNADYHSHSTQIFTTLSKQFNWNTIQIEPTGSLSYTSIWSPAIKQSNGFYQLESAKTRNHILSSSLGSKIAKTWKFDDKLAIKTYVGAAWLHTYGDAQNGGSFQYNTNNPLLNNQVDGAKNVIPMIKNGTQLNVGASIPLMENAEMSVNYSGVLSKKYQEHGGTLNIGWHF</sequence>
<dbReference type="InterPro" id="IPR006315">
    <property type="entry name" value="OM_autotransptr_brl_dom"/>
</dbReference>
<feature type="domain" description="Autotransporter" evidence="2">
    <location>
        <begin position="831"/>
        <end position="1104"/>
    </location>
</feature>
<dbReference type="InterPro" id="IPR036709">
    <property type="entry name" value="Autotransporte_beta_dom_sf"/>
</dbReference>
<dbReference type="PROSITE" id="PS51208">
    <property type="entry name" value="AUTOTRANSPORTER"/>
    <property type="match status" value="1"/>
</dbReference>
<keyword evidence="1" id="KW-0732">Signal</keyword>
<dbReference type="InterPro" id="IPR036852">
    <property type="entry name" value="Peptidase_S8/S53_dom_sf"/>
</dbReference>
<dbReference type="Gene3D" id="2.40.128.130">
    <property type="entry name" value="Autotransporter beta-domain"/>
    <property type="match status" value="1"/>
</dbReference>
<dbReference type="SMART" id="SM00869">
    <property type="entry name" value="Autotransporter"/>
    <property type="match status" value="1"/>
</dbReference>
<organism evidence="3 4">
    <name type="scientific">Providencia rustigianii</name>
    <dbReference type="NCBI Taxonomy" id="158850"/>
    <lineage>
        <taxon>Bacteria</taxon>
        <taxon>Pseudomonadati</taxon>
        <taxon>Pseudomonadota</taxon>
        <taxon>Gammaproteobacteria</taxon>
        <taxon>Enterobacterales</taxon>
        <taxon>Morganellaceae</taxon>
        <taxon>Providencia</taxon>
    </lineage>
</organism>
<dbReference type="InterPro" id="IPR011050">
    <property type="entry name" value="Pectin_lyase_fold/virulence"/>
</dbReference>
<protein>
    <submittedName>
        <fullName evidence="3">Extracellular serine protease</fullName>
        <ecNumber evidence="3">3.4.21.-</ecNumber>
    </submittedName>
</protein>
<dbReference type="NCBIfam" id="TIGR01414">
    <property type="entry name" value="autotrans_barl"/>
    <property type="match status" value="1"/>
</dbReference>
<dbReference type="GO" id="GO:0004252">
    <property type="term" value="F:serine-type endopeptidase activity"/>
    <property type="evidence" value="ECO:0007669"/>
    <property type="project" value="InterPro"/>
</dbReference>
<dbReference type="Pfam" id="PF00082">
    <property type="entry name" value="Peptidase_S8"/>
    <property type="match status" value="1"/>
</dbReference>
<evidence type="ECO:0000313" key="3">
    <source>
        <dbReference type="EMBL" id="SUC36791.1"/>
    </source>
</evidence>
<dbReference type="EMBL" id="UGUA01000002">
    <property type="protein sequence ID" value="SUC36791.1"/>
    <property type="molecule type" value="Genomic_DNA"/>
</dbReference>
<dbReference type="InterPro" id="IPR000209">
    <property type="entry name" value="Peptidase_S8/S53_dom"/>
</dbReference>
<dbReference type="OrthoDB" id="9780507at2"/>
<accession>A0A379G7C7</accession>
<dbReference type="SUPFAM" id="SSF52743">
    <property type="entry name" value="Subtilisin-like"/>
    <property type="match status" value="1"/>
</dbReference>
<evidence type="ECO:0000313" key="4">
    <source>
        <dbReference type="Proteomes" id="UP000255129"/>
    </source>
</evidence>
<dbReference type="RefSeq" id="WP_115164692.1">
    <property type="nucleotide sequence ID" value="NZ_UGUA01000002.1"/>
</dbReference>
<keyword evidence="3" id="KW-0378">Hydrolase</keyword>
<evidence type="ECO:0000256" key="1">
    <source>
        <dbReference type="ARBA" id="ARBA00022729"/>
    </source>
</evidence>
<dbReference type="Gene3D" id="3.40.50.200">
    <property type="entry name" value="Peptidase S8/S53 domain"/>
    <property type="match status" value="1"/>
</dbReference>
<dbReference type="GO" id="GO:0006508">
    <property type="term" value="P:proteolysis"/>
    <property type="evidence" value="ECO:0007669"/>
    <property type="project" value="UniProtKB-KW"/>
</dbReference>
<dbReference type="GO" id="GO:0019867">
    <property type="term" value="C:outer membrane"/>
    <property type="evidence" value="ECO:0007669"/>
    <property type="project" value="InterPro"/>
</dbReference>
<dbReference type="Pfam" id="PF03797">
    <property type="entry name" value="Autotransporter"/>
    <property type="match status" value="1"/>
</dbReference>
<dbReference type="Pfam" id="PF12951">
    <property type="entry name" value="PATR"/>
    <property type="match status" value="1"/>
</dbReference>
<dbReference type="Proteomes" id="UP000255129">
    <property type="component" value="Unassembled WGS sequence"/>
</dbReference>